<name>A0AC59Y0T1_RANTA</name>
<reference evidence="1" key="1">
    <citation type="submission" date="2023-05" db="EMBL/GenBank/DDBJ databases">
        <authorList>
            <consortium name="ELIXIR-Norway"/>
        </authorList>
    </citation>
    <scope>NUCLEOTIDE SEQUENCE</scope>
</reference>
<organism evidence="1 2">
    <name type="scientific">Rangifer tarandus platyrhynchus</name>
    <name type="common">Svalbard reindeer</name>
    <dbReference type="NCBI Taxonomy" id="3082113"/>
    <lineage>
        <taxon>Eukaryota</taxon>
        <taxon>Metazoa</taxon>
        <taxon>Chordata</taxon>
        <taxon>Craniata</taxon>
        <taxon>Vertebrata</taxon>
        <taxon>Euteleostomi</taxon>
        <taxon>Mammalia</taxon>
        <taxon>Eutheria</taxon>
        <taxon>Laurasiatheria</taxon>
        <taxon>Artiodactyla</taxon>
        <taxon>Ruminantia</taxon>
        <taxon>Pecora</taxon>
        <taxon>Cervidae</taxon>
        <taxon>Odocoileinae</taxon>
        <taxon>Rangifer</taxon>
    </lineage>
</organism>
<proteinExistence type="predicted"/>
<reference evidence="1" key="2">
    <citation type="submission" date="2025-03" db="EMBL/GenBank/DDBJ databases">
        <authorList>
            <consortium name="ELIXIR-Norway"/>
            <consortium name="Elixir Norway"/>
        </authorList>
    </citation>
    <scope>NUCLEOTIDE SEQUENCE</scope>
</reference>
<sequence length="121" mass="13885">MALLFHTSFFPKYKMILCYASYLKLRLGKKVCVCVCVHSLVDFLFWVAGEPVIRLGDSQATQSKGLLDLWGLRTVPSSFYSILMSFLKKTAHCLCIDFWPGCKILICQLFWSNHYVRDCCG</sequence>
<dbReference type="EMBL" id="OX596085">
    <property type="protein sequence ID" value="CAM9282325.1"/>
    <property type="molecule type" value="Genomic_DNA"/>
</dbReference>
<evidence type="ECO:0000313" key="1">
    <source>
        <dbReference type="EMBL" id="CAM9282325.1"/>
    </source>
</evidence>
<gene>
    <name evidence="1" type="ORF">MRATA1EN22A_LOCUS391</name>
</gene>
<dbReference type="Proteomes" id="UP001162501">
    <property type="component" value="Chromosome 1"/>
</dbReference>
<evidence type="ECO:0000313" key="2">
    <source>
        <dbReference type="Proteomes" id="UP001162501"/>
    </source>
</evidence>
<protein>
    <submittedName>
        <fullName evidence="1">Uncharacterized protein</fullName>
    </submittedName>
</protein>
<accession>A0AC59Y0T1</accession>